<protein>
    <submittedName>
        <fullName evidence="1">Structural maintenance of chromosomes protein 4</fullName>
    </submittedName>
</protein>
<accession>A0ACC1KVU7</accession>
<dbReference type="Proteomes" id="UP001140096">
    <property type="component" value="Unassembled WGS sequence"/>
</dbReference>
<proteinExistence type="predicted"/>
<keyword evidence="2" id="KW-1185">Reference proteome</keyword>
<dbReference type="EMBL" id="JANBUP010003721">
    <property type="protein sequence ID" value="KAJ2795906.1"/>
    <property type="molecule type" value="Genomic_DNA"/>
</dbReference>
<gene>
    <name evidence="1" type="primary">SMC4_2</name>
    <name evidence="1" type="ORF">H4S07_006363</name>
</gene>
<reference evidence="1" key="1">
    <citation type="submission" date="2022-07" db="EMBL/GenBank/DDBJ databases">
        <title>Phylogenomic reconstructions and comparative analyses of Kickxellomycotina fungi.</title>
        <authorList>
            <person name="Reynolds N.K."/>
            <person name="Stajich J.E."/>
            <person name="Barry K."/>
            <person name="Grigoriev I.V."/>
            <person name="Crous P."/>
            <person name="Smith M.E."/>
        </authorList>
    </citation>
    <scope>NUCLEOTIDE SEQUENCE</scope>
    <source>
        <strain evidence="1">CBS 102833</strain>
    </source>
</reference>
<name>A0ACC1KVU7_9FUNG</name>
<comment type="caution">
    <text evidence="1">The sequence shown here is derived from an EMBL/GenBank/DDBJ whole genome shotgun (WGS) entry which is preliminary data.</text>
</comment>
<feature type="non-terminal residue" evidence="1">
    <location>
        <position position="371"/>
    </location>
</feature>
<evidence type="ECO:0000313" key="1">
    <source>
        <dbReference type="EMBL" id="KAJ2795906.1"/>
    </source>
</evidence>
<sequence length="371" mass="41039">MSQTELAAESLALNTQDIDMDIEMVPAMAVSGQSTVKGNGNGNCKVEVGKARLIITQMVLENFKSYAGRQVIGPFHRVTIVGPNGSGKSNVIDALLFVFGYRANKIRQGKLSELIHSSKNAGQLSQCSVEVHFKEVVDSADGSSSVDVEGSELVVTRTATQSNQSKYMVNGSSSSYTEVTTLLRSKGIDLDHKRFLILQGEVENISQMKAMGQSENEVGLLEYLEDIIGTSAYKGQIEEARKQVDELNVARSERLHRVKIVEKEKSGLEDKKNEALSFIRTENELTVQKSAVYQKRQHESKVKEAVEQGKYAAAKLACESEQARHAAIRNEAQELEETRALTEKECKVLERKAKEVAEELSKAEREEVQLQ</sequence>
<evidence type="ECO:0000313" key="2">
    <source>
        <dbReference type="Proteomes" id="UP001140096"/>
    </source>
</evidence>
<organism evidence="1 2">
    <name type="scientific">Coemansia furcata</name>
    <dbReference type="NCBI Taxonomy" id="417177"/>
    <lineage>
        <taxon>Eukaryota</taxon>
        <taxon>Fungi</taxon>
        <taxon>Fungi incertae sedis</taxon>
        <taxon>Zoopagomycota</taxon>
        <taxon>Kickxellomycotina</taxon>
        <taxon>Kickxellomycetes</taxon>
        <taxon>Kickxellales</taxon>
        <taxon>Kickxellaceae</taxon>
        <taxon>Coemansia</taxon>
    </lineage>
</organism>